<evidence type="ECO:0008006" key="4">
    <source>
        <dbReference type="Google" id="ProtNLM"/>
    </source>
</evidence>
<keyword evidence="1" id="KW-0812">Transmembrane</keyword>
<dbReference type="RefSeq" id="WP_188245146.1">
    <property type="nucleotide sequence ID" value="NZ_JABTCF010000014.1"/>
</dbReference>
<protein>
    <recommendedName>
        <fullName evidence="4">Chain length determinant protein</fullName>
    </recommendedName>
</protein>
<proteinExistence type="predicted"/>
<dbReference type="Proteomes" id="UP001166021">
    <property type="component" value="Unassembled WGS sequence"/>
</dbReference>
<dbReference type="EMBL" id="JABTCF010000014">
    <property type="protein sequence ID" value="MBD0779704.1"/>
    <property type="molecule type" value="Genomic_DNA"/>
</dbReference>
<feature type="transmembrane region" description="Helical" evidence="1">
    <location>
        <begin position="304"/>
        <end position="324"/>
    </location>
</feature>
<comment type="caution">
    <text evidence="2">The sequence shown here is derived from an EMBL/GenBank/DDBJ whole genome shotgun (WGS) entry which is preliminary data.</text>
</comment>
<keyword evidence="3" id="KW-1185">Reference proteome</keyword>
<accession>A0ABR7V6Z0</accession>
<keyword evidence="1" id="KW-0472">Membrane</keyword>
<keyword evidence="1" id="KW-1133">Transmembrane helix</keyword>
<evidence type="ECO:0000256" key="1">
    <source>
        <dbReference type="SAM" id="Phobius"/>
    </source>
</evidence>
<evidence type="ECO:0000313" key="2">
    <source>
        <dbReference type="EMBL" id="MBD0779704.1"/>
    </source>
</evidence>
<feature type="transmembrane region" description="Helical" evidence="1">
    <location>
        <begin position="47"/>
        <end position="64"/>
    </location>
</feature>
<evidence type="ECO:0000313" key="3">
    <source>
        <dbReference type="Proteomes" id="UP001166021"/>
    </source>
</evidence>
<name>A0ABR7V6Z0_9FLAO</name>
<organism evidence="2 3">
    <name type="scientific">Maribacter aquimaris</name>
    <dbReference type="NCBI Taxonomy" id="2737171"/>
    <lineage>
        <taxon>Bacteria</taxon>
        <taxon>Pseudomonadati</taxon>
        <taxon>Bacteroidota</taxon>
        <taxon>Flavobacteriia</taxon>
        <taxon>Flavobacteriales</taxon>
        <taxon>Flavobacteriaceae</taxon>
        <taxon>Maribacter</taxon>
    </lineage>
</organism>
<reference evidence="2" key="1">
    <citation type="submission" date="2020-05" db="EMBL/GenBank/DDBJ databases">
        <title>The draft genome sequence of Maribacter sp. ANRC-HE7.</title>
        <authorList>
            <person name="Mu L."/>
        </authorList>
    </citation>
    <scope>NUCLEOTIDE SEQUENCE</scope>
    <source>
        <strain evidence="2">ANRC-HE7</strain>
    </source>
</reference>
<gene>
    <name evidence="2" type="ORF">HPE56_18025</name>
</gene>
<sequence length="333" mass="37847">MAENNTPNNTNASDEIDLGQLFQLIGKGFNSIFRGLLRVFLYLKKNALILVGLIVLGGAIGFGLNRIVDKKLKIEVIVKPQLESKNYLYDVINEIQANLKAKDTVFFSAMGVHLTNFDGLEITINPVDENRVSSESEMKYLELLQSFENTESIADIVRAELQNKSSFNHRITFYFNDTKVGQQLAKGVMEYINTNEYFDGLITVYRENATSRIEENKQLLQQVDEIITNYAKKIAKNDGVKGNDRIVLDNQETVNITGLFDLKNSLIKDIESKKLELTERTDPIKIINFGKPQEVIKTFFGKNIILIPLILIGLFFLGSFLKFLNKKAYNIQE</sequence>